<comment type="caution">
    <text evidence="1">The sequence shown here is derived from an EMBL/GenBank/DDBJ whole genome shotgun (WGS) entry which is preliminary data.</text>
</comment>
<accession>A0ACC2RTH9</accession>
<gene>
    <name evidence="1" type="ORF">DSO57_1025320</name>
</gene>
<proteinExistence type="predicted"/>
<dbReference type="Proteomes" id="UP001165960">
    <property type="component" value="Unassembled WGS sequence"/>
</dbReference>
<evidence type="ECO:0000313" key="1">
    <source>
        <dbReference type="EMBL" id="KAJ9053322.1"/>
    </source>
</evidence>
<keyword evidence="2" id="KW-1185">Reference proteome</keyword>
<dbReference type="EMBL" id="QTSX02006531">
    <property type="protein sequence ID" value="KAJ9053322.1"/>
    <property type="molecule type" value="Genomic_DNA"/>
</dbReference>
<protein>
    <submittedName>
        <fullName evidence="1">Uncharacterized protein</fullName>
    </submittedName>
</protein>
<name>A0ACC2RTH9_9FUNG</name>
<evidence type="ECO:0000313" key="2">
    <source>
        <dbReference type="Proteomes" id="UP001165960"/>
    </source>
</evidence>
<organism evidence="1 2">
    <name type="scientific">Entomophthora muscae</name>
    <dbReference type="NCBI Taxonomy" id="34485"/>
    <lineage>
        <taxon>Eukaryota</taxon>
        <taxon>Fungi</taxon>
        <taxon>Fungi incertae sedis</taxon>
        <taxon>Zoopagomycota</taxon>
        <taxon>Entomophthoromycotina</taxon>
        <taxon>Entomophthoromycetes</taxon>
        <taxon>Entomophthorales</taxon>
        <taxon>Entomophthoraceae</taxon>
        <taxon>Entomophthora</taxon>
    </lineage>
</organism>
<sequence>MYNEIPALRCMLSKWEKELEAAQDVLAVLRPFGKDTTRVEVSIQKVKIKAILDTGSPVNVVSSKLMKKLKLAPDLNYTQNMVLLAWLRLELLVLTMPVVTHMGAVLQARVDLASNKVNVMKSDNMWLI</sequence>
<reference evidence="1" key="1">
    <citation type="submission" date="2022-04" db="EMBL/GenBank/DDBJ databases">
        <title>Genome of the entomopathogenic fungus Entomophthora muscae.</title>
        <authorList>
            <person name="Elya C."/>
            <person name="Lovett B.R."/>
            <person name="Lee E."/>
            <person name="Macias A.M."/>
            <person name="Hajek A.E."/>
            <person name="De Bivort B.L."/>
            <person name="Kasson M.T."/>
            <person name="De Fine Licht H.H."/>
            <person name="Stajich J.E."/>
        </authorList>
    </citation>
    <scope>NUCLEOTIDE SEQUENCE</scope>
    <source>
        <strain evidence="1">Berkeley</strain>
    </source>
</reference>